<organism evidence="3 4">
    <name type="scientific">Gaiella occulta</name>
    <dbReference type="NCBI Taxonomy" id="1002870"/>
    <lineage>
        <taxon>Bacteria</taxon>
        <taxon>Bacillati</taxon>
        <taxon>Actinomycetota</taxon>
        <taxon>Thermoleophilia</taxon>
        <taxon>Gaiellales</taxon>
        <taxon>Gaiellaceae</taxon>
        <taxon>Gaiella</taxon>
    </lineage>
</organism>
<dbReference type="Gene3D" id="1.50.10.10">
    <property type="match status" value="1"/>
</dbReference>
<evidence type="ECO:0000259" key="1">
    <source>
        <dbReference type="Pfam" id="PF00723"/>
    </source>
</evidence>
<gene>
    <name evidence="3" type="ORF">Gocc_1994</name>
</gene>
<dbReference type="AlphaFoldDB" id="A0A7M2YY67"/>
<proteinExistence type="predicted"/>
<reference evidence="4" key="2">
    <citation type="journal article" date="2019" name="MicrobiologyOpen">
        <title>High-quality draft genome sequence of Gaiella occulta isolated from a 150 meter deep mineral water borehole and comparison with the genome sequences of other deep-branching lineages of the phylum Actinobacteria.</title>
        <authorList>
            <person name="Severino R."/>
            <person name="Froufe H.J.C."/>
            <person name="Barroso C."/>
            <person name="Albuquerque L."/>
            <person name="Lobo-da-Cunha A."/>
            <person name="da Costa M.S."/>
            <person name="Egas C."/>
        </authorList>
    </citation>
    <scope>NUCLEOTIDE SEQUENCE [LARGE SCALE GENOMIC DNA]</scope>
    <source>
        <strain evidence="4">F2-233</strain>
    </source>
</reference>
<sequence length="604" mass="66530">MSAPSYPPIADYALLADCHASALVSRDGSVDWCAFQRFDARPVFSRLLDWGRGGYFRIAPHGTYAASRRYLPGTNVLETRFETAGGVLTVTDVLPVTERPGHPDHQLIRVVRCLSGSVHVAVEFEPRFDYGLTRPRLEIREDGLAFVYGGADALVLQCELALEHTDLSSCCAGTLLEEGEQAFVVLTYSLPHEVRVERLDLAGACARVDATVAFWERWSERIEYDGPYREEVLRSALVLKALTNAPTGAIAAAPTTSLPEEIGGERNWDYRYSWLRDSALALDALFALGYDEEAHAYMAWLRRTTAGRAEDLQIMYGLGGERFLPEVELTQLEGYRGSKPVRIGNAAAGQFQLDVYGELLDTACRYAERGGAVDDVFWQFLTEVGGEVSARWRLPDQGIWEIRGEPRHFTYSKVMAWVAFDRLVRIAEIGGRDGPLDTWRAERDAIRALVEAEGVDEATGAFTQSFGSPALDASNLMIPIVGFVPWDDPRARATFERISSELSRDGFVYRYVTDGVDGLSGGEATFAICSFWLVECLARAGEVERARELFERLLGFANDVGLLAEEIDPASGALLGNFPQAFSHLGLIQAAIALAQTSAGAGRR</sequence>
<dbReference type="GO" id="GO:0005993">
    <property type="term" value="P:trehalose catabolic process"/>
    <property type="evidence" value="ECO:0007669"/>
    <property type="project" value="TreeGrafter"/>
</dbReference>
<dbReference type="InterPro" id="IPR008928">
    <property type="entry name" value="6-hairpin_glycosidase_sf"/>
</dbReference>
<dbReference type="PANTHER" id="PTHR31616:SF10">
    <property type="entry name" value="TREHALASE"/>
    <property type="match status" value="1"/>
</dbReference>
<dbReference type="Proteomes" id="UP000254134">
    <property type="component" value="Unassembled WGS sequence"/>
</dbReference>
<dbReference type="InterPro" id="IPR012341">
    <property type="entry name" value="6hp_glycosidase-like_sf"/>
</dbReference>
<protein>
    <submittedName>
        <fullName evidence="3">Glucoamylase/glycosyl hydrolase-related protein</fullName>
    </submittedName>
</protein>
<dbReference type="Pfam" id="PF19291">
    <property type="entry name" value="TREH_N"/>
    <property type="match status" value="1"/>
</dbReference>
<feature type="domain" description="Trehalase-like N-terminal" evidence="2">
    <location>
        <begin position="7"/>
        <end position="157"/>
    </location>
</feature>
<feature type="domain" description="GH15-like" evidence="1">
    <location>
        <begin position="226"/>
        <end position="591"/>
    </location>
</feature>
<dbReference type="Pfam" id="PF00723">
    <property type="entry name" value="Glyco_hydro_15"/>
    <property type="match status" value="1"/>
</dbReference>
<dbReference type="RefSeq" id="WP_114796411.1">
    <property type="nucleotide sequence ID" value="NZ_QQZY01000004.1"/>
</dbReference>
<evidence type="ECO:0000259" key="2">
    <source>
        <dbReference type="Pfam" id="PF19291"/>
    </source>
</evidence>
<evidence type="ECO:0000313" key="3">
    <source>
        <dbReference type="EMBL" id="RDI74418.1"/>
    </source>
</evidence>
<name>A0A7M2YY67_9ACTN</name>
<keyword evidence="4" id="KW-1185">Reference proteome</keyword>
<evidence type="ECO:0000313" key="4">
    <source>
        <dbReference type="Proteomes" id="UP000254134"/>
    </source>
</evidence>
<keyword evidence="3" id="KW-0378">Hydrolase</keyword>
<comment type="caution">
    <text evidence="3">The sequence shown here is derived from an EMBL/GenBank/DDBJ whole genome shotgun (WGS) entry which is preliminary data.</text>
</comment>
<dbReference type="InterPro" id="IPR011613">
    <property type="entry name" value="GH15-like"/>
</dbReference>
<dbReference type="SUPFAM" id="SSF48208">
    <property type="entry name" value="Six-hairpin glycosidases"/>
    <property type="match status" value="1"/>
</dbReference>
<dbReference type="GO" id="GO:0015927">
    <property type="term" value="F:trehalase activity"/>
    <property type="evidence" value="ECO:0007669"/>
    <property type="project" value="TreeGrafter"/>
</dbReference>
<dbReference type="EMBL" id="QQZY01000004">
    <property type="protein sequence ID" value="RDI74418.1"/>
    <property type="molecule type" value="Genomic_DNA"/>
</dbReference>
<reference evidence="3 4" key="1">
    <citation type="submission" date="2018-07" db="EMBL/GenBank/DDBJ databases">
        <title>High-quality-draft genome sequence of Gaiella occulta.</title>
        <authorList>
            <person name="Severino R."/>
            <person name="Froufe H.J.C."/>
            <person name="Rainey F.A."/>
            <person name="Barroso C."/>
            <person name="Albuquerque L."/>
            <person name="Lobo-Da-Cunha A."/>
            <person name="Da Costa M.S."/>
            <person name="Egas C."/>
        </authorList>
    </citation>
    <scope>NUCLEOTIDE SEQUENCE [LARGE SCALE GENOMIC DNA]</scope>
    <source>
        <strain evidence="3 4">F2-233</strain>
    </source>
</reference>
<dbReference type="PANTHER" id="PTHR31616">
    <property type="entry name" value="TREHALASE"/>
    <property type="match status" value="1"/>
</dbReference>
<dbReference type="InterPro" id="IPR045582">
    <property type="entry name" value="Trehalase-like_N"/>
</dbReference>
<accession>A0A7M2YY67</accession>
<dbReference type="OrthoDB" id="3902805at2"/>